<comment type="caution">
    <text evidence="3">The sequence shown here is derived from an EMBL/GenBank/DDBJ whole genome shotgun (WGS) entry which is preliminary data.</text>
</comment>
<name>A0ABU6NZ38_9BACI</name>
<dbReference type="Proteomes" id="UP001342826">
    <property type="component" value="Unassembled WGS sequence"/>
</dbReference>
<reference evidence="3 4" key="1">
    <citation type="submission" date="2023-03" db="EMBL/GenBank/DDBJ databases">
        <title>Bacillus Genome Sequencing.</title>
        <authorList>
            <person name="Dunlap C."/>
        </authorList>
    </citation>
    <scope>NUCLEOTIDE SEQUENCE [LARGE SCALE GENOMIC DNA]</scope>
    <source>
        <strain evidence="3 4">NRS-1717</strain>
    </source>
</reference>
<dbReference type="InterPro" id="IPR043144">
    <property type="entry name" value="Mal/L-sulf/L-lact_DH-like_ah"/>
</dbReference>
<dbReference type="PANTHER" id="PTHR11091:SF0">
    <property type="entry name" value="MALATE DEHYDROGENASE"/>
    <property type="match status" value="1"/>
</dbReference>
<sequence length="335" mass="36322">MSTTTIAIDELRELGKQVLLKHGATEREAEIITEDYLDADLRGRSSHGFTFFKYAVAAFEGRGTYEALPIDGSYLQVNGNSDLGHIVAREAIDRAIPVLSERKVVTIGISDITRFNCSGIIARYGAEKGAITLVFAYGGSSVVAPPGGKAPAVNNTPIGIAIPYTDPLFVLDMATSERAWGHLTLAKYSKKNIPAHWGVNEDGLPTDDPSEVKWLSPLGGYKGFGLALAFEILGGALVRVPIGTKGPGKNRGTLIQLIDPSIFGHTADSFREQVTSFLAELSEIPTTDPNQTITYPGQRSEQRYIETLNSGVIELHQSVIDYLHEQLRTKSHPTN</sequence>
<dbReference type="Pfam" id="PF02615">
    <property type="entry name" value="Ldh_2"/>
    <property type="match status" value="1"/>
</dbReference>
<accession>A0ABU6NZ38</accession>
<dbReference type="Gene3D" id="1.10.1530.10">
    <property type="match status" value="1"/>
</dbReference>
<keyword evidence="4" id="KW-1185">Reference proteome</keyword>
<dbReference type="SUPFAM" id="SSF89733">
    <property type="entry name" value="L-sulfolactate dehydrogenase-like"/>
    <property type="match status" value="1"/>
</dbReference>
<evidence type="ECO:0000256" key="2">
    <source>
        <dbReference type="ARBA" id="ARBA00023002"/>
    </source>
</evidence>
<protein>
    <submittedName>
        <fullName evidence="3">Ldh family oxidoreductase</fullName>
    </submittedName>
</protein>
<dbReference type="PANTHER" id="PTHR11091">
    <property type="entry name" value="OXIDOREDUCTASE-RELATED"/>
    <property type="match status" value="1"/>
</dbReference>
<proteinExistence type="inferred from homology"/>
<dbReference type="Gene3D" id="3.30.1370.60">
    <property type="entry name" value="Hypothetical oxidoreductase yiak, domain 2"/>
    <property type="match status" value="1"/>
</dbReference>
<keyword evidence="2" id="KW-0560">Oxidoreductase</keyword>
<dbReference type="InterPro" id="IPR043143">
    <property type="entry name" value="Mal/L-sulf/L-lact_DH-like_NADP"/>
</dbReference>
<evidence type="ECO:0000313" key="4">
    <source>
        <dbReference type="Proteomes" id="UP001342826"/>
    </source>
</evidence>
<dbReference type="GeneID" id="301142411"/>
<gene>
    <name evidence="3" type="ORF">P9271_13750</name>
</gene>
<evidence type="ECO:0000256" key="1">
    <source>
        <dbReference type="ARBA" id="ARBA00006056"/>
    </source>
</evidence>
<comment type="similarity">
    <text evidence="1">Belongs to the LDH2/MDH2 oxidoreductase family.</text>
</comment>
<dbReference type="InterPro" id="IPR036111">
    <property type="entry name" value="Mal/L-sulfo/L-lacto_DH-like_sf"/>
</dbReference>
<organism evidence="3 4">
    <name type="scientific">Metabacillus fastidiosus</name>
    <dbReference type="NCBI Taxonomy" id="1458"/>
    <lineage>
        <taxon>Bacteria</taxon>
        <taxon>Bacillati</taxon>
        <taxon>Bacillota</taxon>
        <taxon>Bacilli</taxon>
        <taxon>Bacillales</taxon>
        <taxon>Bacillaceae</taxon>
        <taxon>Metabacillus</taxon>
    </lineage>
</organism>
<dbReference type="EMBL" id="JARTFS010000011">
    <property type="protein sequence ID" value="MED4402380.1"/>
    <property type="molecule type" value="Genomic_DNA"/>
</dbReference>
<dbReference type="InterPro" id="IPR003767">
    <property type="entry name" value="Malate/L-lactate_DH-like"/>
</dbReference>
<dbReference type="RefSeq" id="WP_066233244.1">
    <property type="nucleotide sequence ID" value="NZ_JARTFQ010000005.1"/>
</dbReference>
<evidence type="ECO:0000313" key="3">
    <source>
        <dbReference type="EMBL" id="MED4402380.1"/>
    </source>
</evidence>